<protein>
    <submittedName>
        <fullName evidence="3">Uncharacterized protein</fullName>
    </submittedName>
</protein>
<evidence type="ECO:0000313" key="3">
    <source>
        <dbReference type="EMBL" id="CAD8768068.1"/>
    </source>
</evidence>
<feature type="region of interest" description="Disordered" evidence="2">
    <location>
        <begin position="142"/>
        <end position="185"/>
    </location>
</feature>
<reference evidence="3" key="1">
    <citation type="submission" date="2021-01" db="EMBL/GenBank/DDBJ databases">
        <authorList>
            <person name="Corre E."/>
            <person name="Pelletier E."/>
            <person name="Niang G."/>
            <person name="Scheremetjew M."/>
            <person name="Finn R."/>
            <person name="Kale V."/>
            <person name="Holt S."/>
            <person name="Cochrane G."/>
            <person name="Meng A."/>
            <person name="Brown T."/>
            <person name="Cohen L."/>
        </authorList>
    </citation>
    <scope>NUCLEOTIDE SEQUENCE</scope>
    <source>
        <strain evidence="3">SAG 63-3</strain>
    </source>
</reference>
<dbReference type="AlphaFoldDB" id="A0A7S0UTQ1"/>
<sequence length="333" mass="34955">MSSLPQNSRFGCRRFEGRHAVITAGTAGIGLAIVERLAEEGAKISLCSRRQSNVESVVQSLHSRGFPAWGKACHVGDSNQVSSFIEGAVKIHGPIDVLVLNAAVNPYAGTLLTTPDSVIEKILDLNLKAAIRTVRLASTHLASPRLSRSQSSSDPLKPPSSLRQEAGESKGTTKDPLSASEDSSFLDSPKYGASVVFISSYTAYNPPHPIAMYGISKTALLGLTAALSSELGPLTINNNNNSKSGCSSTTNDLPLLRGNVRVNCVAPGIIPTRFSEELISNPKKVAELREATCLGRLGAPEEVAAAAAFLASDDASYITGETLVVAGGARCRL</sequence>
<name>A0A7S0UTQ1_9CHLO</name>
<dbReference type="PANTHER" id="PTHR43943">
    <property type="entry name" value="DEHYDROGENASE/REDUCTASE (SDR FAMILY) MEMBER 4"/>
    <property type="match status" value="1"/>
</dbReference>
<dbReference type="EMBL" id="HBFM01007158">
    <property type="protein sequence ID" value="CAD8768068.1"/>
    <property type="molecule type" value="Transcribed_RNA"/>
</dbReference>
<evidence type="ECO:0000256" key="2">
    <source>
        <dbReference type="SAM" id="MobiDB-lite"/>
    </source>
</evidence>
<organism evidence="3">
    <name type="scientific">Polytomella parva</name>
    <dbReference type="NCBI Taxonomy" id="51329"/>
    <lineage>
        <taxon>Eukaryota</taxon>
        <taxon>Viridiplantae</taxon>
        <taxon>Chlorophyta</taxon>
        <taxon>core chlorophytes</taxon>
        <taxon>Chlorophyceae</taxon>
        <taxon>CS clade</taxon>
        <taxon>Chlamydomonadales</taxon>
        <taxon>Chlamydomonadaceae</taxon>
        <taxon>Polytomella</taxon>
    </lineage>
</organism>
<dbReference type="Pfam" id="PF13561">
    <property type="entry name" value="adh_short_C2"/>
    <property type="match status" value="1"/>
</dbReference>
<dbReference type="SUPFAM" id="SSF51735">
    <property type="entry name" value="NAD(P)-binding Rossmann-fold domains"/>
    <property type="match status" value="1"/>
</dbReference>
<dbReference type="InterPro" id="IPR036291">
    <property type="entry name" value="NAD(P)-bd_dom_sf"/>
</dbReference>
<feature type="compositionally biased region" description="Low complexity" evidence="2">
    <location>
        <begin position="143"/>
        <end position="161"/>
    </location>
</feature>
<dbReference type="PANTHER" id="PTHR43943:SF2">
    <property type="entry name" value="DEHYDROGENASE_REDUCTASE 4"/>
    <property type="match status" value="1"/>
</dbReference>
<dbReference type="InterPro" id="IPR002347">
    <property type="entry name" value="SDR_fam"/>
</dbReference>
<evidence type="ECO:0000256" key="1">
    <source>
        <dbReference type="ARBA" id="ARBA00006484"/>
    </source>
</evidence>
<comment type="similarity">
    <text evidence="1">Belongs to the short-chain dehydrogenases/reductases (SDR) family.</text>
</comment>
<dbReference type="PROSITE" id="PS00061">
    <property type="entry name" value="ADH_SHORT"/>
    <property type="match status" value="1"/>
</dbReference>
<dbReference type="PRINTS" id="PR00081">
    <property type="entry name" value="GDHRDH"/>
</dbReference>
<gene>
    <name evidence="3" type="ORF">PPAR00522_LOCUS4464</name>
</gene>
<dbReference type="Gene3D" id="3.40.50.720">
    <property type="entry name" value="NAD(P)-binding Rossmann-like Domain"/>
    <property type="match status" value="1"/>
</dbReference>
<dbReference type="Pfam" id="PF00106">
    <property type="entry name" value="adh_short"/>
    <property type="match status" value="1"/>
</dbReference>
<dbReference type="InterPro" id="IPR020904">
    <property type="entry name" value="Sc_DH/Rdtase_CS"/>
</dbReference>
<proteinExistence type="inferred from homology"/>
<accession>A0A7S0UTQ1</accession>